<proteinExistence type="predicted"/>
<keyword evidence="1" id="KW-0805">Transcription regulation</keyword>
<evidence type="ECO:0000313" key="6">
    <source>
        <dbReference type="Proteomes" id="UP000257131"/>
    </source>
</evidence>
<dbReference type="PROSITE" id="PS00622">
    <property type="entry name" value="HTH_LUXR_1"/>
    <property type="match status" value="1"/>
</dbReference>
<reference evidence="5 6" key="1">
    <citation type="journal article" date="2017" name="Int. J. Syst. Evol. Microbiol.">
        <title>Rhodosalinus sediminis gen. nov., sp. nov., isolated from marine saltern.</title>
        <authorList>
            <person name="Guo L.Y."/>
            <person name="Ling S.K."/>
            <person name="Li C.M."/>
            <person name="Chen G.J."/>
            <person name="Du Z.J."/>
        </authorList>
    </citation>
    <scope>NUCLEOTIDE SEQUENCE [LARGE SCALE GENOMIC DNA]</scope>
    <source>
        <strain evidence="5 6">WDN1C137</strain>
    </source>
</reference>
<dbReference type="InterPro" id="IPR036388">
    <property type="entry name" value="WH-like_DNA-bd_sf"/>
</dbReference>
<dbReference type="InterPro" id="IPR016032">
    <property type="entry name" value="Sig_transdc_resp-reg_C-effctor"/>
</dbReference>
<feature type="domain" description="HTH luxR-type" evidence="4">
    <location>
        <begin position="136"/>
        <end position="201"/>
    </location>
</feature>
<keyword evidence="3" id="KW-0804">Transcription</keyword>
<keyword evidence="6" id="KW-1185">Reference proteome</keyword>
<dbReference type="PANTHER" id="PTHR44688:SF16">
    <property type="entry name" value="DNA-BINDING TRANSCRIPTIONAL ACTIVATOR DEVR_DOSR"/>
    <property type="match status" value="1"/>
</dbReference>
<evidence type="ECO:0000313" key="5">
    <source>
        <dbReference type="EMBL" id="REC58469.1"/>
    </source>
</evidence>
<dbReference type="GO" id="GO:0003677">
    <property type="term" value="F:DNA binding"/>
    <property type="evidence" value="ECO:0007669"/>
    <property type="project" value="UniProtKB-KW"/>
</dbReference>
<keyword evidence="2" id="KW-0238">DNA-binding</keyword>
<dbReference type="EMBL" id="QOHR01000002">
    <property type="protein sequence ID" value="REC58469.1"/>
    <property type="molecule type" value="Genomic_DNA"/>
</dbReference>
<evidence type="ECO:0000259" key="4">
    <source>
        <dbReference type="PROSITE" id="PS50043"/>
    </source>
</evidence>
<dbReference type="PRINTS" id="PR00038">
    <property type="entry name" value="HTHLUXR"/>
</dbReference>
<evidence type="ECO:0000256" key="1">
    <source>
        <dbReference type="ARBA" id="ARBA00023015"/>
    </source>
</evidence>
<evidence type="ECO:0000256" key="3">
    <source>
        <dbReference type="ARBA" id="ARBA00023163"/>
    </source>
</evidence>
<comment type="caution">
    <text evidence="5">The sequence shown here is derived from an EMBL/GenBank/DDBJ whole genome shotgun (WGS) entry which is preliminary data.</text>
</comment>
<dbReference type="Gene3D" id="1.10.10.10">
    <property type="entry name" value="Winged helix-like DNA-binding domain superfamily/Winged helix DNA-binding domain"/>
    <property type="match status" value="1"/>
</dbReference>
<evidence type="ECO:0000256" key="2">
    <source>
        <dbReference type="ARBA" id="ARBA00023125"/>
    </source>
</evidence>
<dbReference type="SUPFAM" id="SSF46894">
    <property type="entry name" value="C-terminal effector domain of the bipartite response regulators"/>
    <property type="match status" value="1"/>
</dbReference>
<dbReference type="PROSITE" id="PS50043">
    <property type="entry name" value="HTH_LUXR_2"/>
    <property type="match status" value="1"/>
</dbReference>
<protein>
    <submittedName>
        <fullName evidence="5">LuxR family transcriptional regulator</fullName>
    </submittedName>
</protein>
<gene>
    <name evidence="5" type="ORF">DRV84_02590</name>
</gene>
<sequence>MPDSALGLVKTEFRGLTVERYDSVADLAALERRPVRLLLVEQEAAELEADLGLPALDAVAAHTLALSYRDEALAARFLERALMREDSARIGFLPVNLQLDCWLSTLRLLLLGHPSVPQSLFRRLHRPRPAADGGDTAEAALPLTRRERQVLELASLGKQNKLIAADLSLSEHTVKLHMHNIIRKMGATNRTEAVSRFLAARHACASA</sequence>
<accession>A0A3D9BY99</accession>
<dbReference type="InterPro" id="IPR000792">
    <property type="entry name" value="Tscrpt_reg_LuxR_C"/>
</dbReference>
<dbReference type="CDD" id="cd06170">
    <property type="entry name" value="LuxR_C_like"/>
    <property type="match status" value="1"/>
</dbReference>
<organism evidence="5 6">
    <name type="scientific">Rhodosalinus sediminis</name>
    <dbReference type="NCBI Taxonomy" id="1940533"/>
    <lineage>
        <taxon>Bacteria</taxon>
        <taxon>Pseudomonadati</taxon>
        <taxon>Pseudomonadota</taxon>
        <taxon>Alphaproteobacteria</taxon>
        <taxon>Rhodobacterales</taxon>
        <taxon>Paracoccaceae</taxon>
        <taxon>Rhodosalinus</taxon>
    </lineage>
</organism>
<name>A0A3D9BY99_9RHOB</name>
<dbReference type="Pfam" id="PF00196">
    <property type="entry name" value="GerE"/>
    <property type="match status" value="1"/>
</dbReference>
<dbReference type="AlphaFoldDB" id="A0A3D9BY99"/>
<dbReference type="PANTHER" id="PTHR44688">
    <property type="entry name" value="DNA-BINDING TRANSCRIPTIONAL ACTIVATOR DEVR_DOSR"/>
    <property type="match status" value="1"/>
</dbReference>
<dbReference type="Proteomes" id="UP000257131">
    <property type="component" value="Unassembled WGS sequence"/>
</dbReference>
<dbReference type="GO" id="GO:0006355">
    <property type="term" value="P:regulation of DNA-templated transcription"/>
    <property type="evidence" value="ECO:0007669"/>
    <property type="project" value="InterPro"/>
</dbReference>
<dbReference type="SMART" id="SM00421">
    <property type="entry name" value="HTH_LUXR"/>
    <property type="match status" value="1"/>
</dbReference>